<accession>A0A4U2MR57</accession>
<dbReference type="PANTHER" id="PTHR34819">
    <property type="entry name" value="LARGE CYSTEINE-RICH PERIPLASMIC PROTEIN OMCB"/>
    <property type="match status" value="1"/>
</dbReference>
<feature type="non-terminal residue" evidence="1">
    <location>
        <position position="1"/>
    </location>
</feature>
<evidence type="ECO:0008006" key="3">
    <source>
        <dbReference type="Google" id="ProtNLM"/>
    </source>
</evidence>
<reference evidence="1 2" key="1">
    <citation type="journal article" date="2019" name="Environ. Microbiol.">
        <title>An active ?-lactamase is a part of an orchestrated cell wall stress resistance network of Bacillus subtilis and related rhizosphere species.</title>
        <authorList>
            <person name="Bucher T."/>
            <person name="Keren-Paz A."/>
            <person name="Hausser J."/>
            <person name="Olender T."/>
            <person name="Cytryn E."/>
            <person name="Kolodkin-Gal I."/>
        </authorList>
    </citation>
    <scope>NUCLEOTIDE SEQUENCE [LARGE SCALE GENOMIC DNA]</scope>
    <source>
        <strain evidence="1 2">I71</strain>
    </source>
</reference>
<dbReference type="RefSeq" id="WP_137052793.1">
    <property type="nucleotide sequence ID" value="NZ_SZOM01000164.1"/>
</dbReference>
<dbReference type="PANTHER" id="PTHR34819:SF3">
    <property type="entry name" value="CELL SURFACE PROTEIN"/>
    <property type="match status" value="1"/>
</dbReference>
<dbReference type="EMBL" id="SZOM01000164">
    <property type="protein sequence ID" value="TKH13548.1"/>
    <property type="molecule type" value="Genomic_DNA"/>
</dbReference>
<comment type="caution">
    <text evidence="1">The sequence shown here is derived from an EMBL/GenBank/DDBJ whole genome shotgun (WGS) entry which is preliminary data.</text>
</comment>
<proteinExistence type="predicted"/>
<evidence type="ECO:0000313" key="1">
    <source>
        <dbReference type="EMBL" id="TKH13548.1"/>
    </source>
</evidence>
<dbReference type="AlphaFoldDB" id="A0A4U2MR57"/>
<evidence type="ECO:0000313" key="2">
    <source>
        <dbReference type="Proteomes" id="UP000306037"/>
    </source>
</evidence>
<sequence>ELKVENGKVVAKYPEIMDTEERSIVFKVKVKEEVKVGEKIVNKAIIDDTKNKPETPKAEITPQHKDGKVEAKKVVNNPSPKLGEEVEYRIS</sequence>
<gene>
    <name evidence="1" type="ORF">FC694_19360</name>
</gene>
<feature type="non-terminal residue" evidence="1">
    <location>
        <position position="91"/>
    </location>
</feature>
<organism evidence="1 2">
    <name type="scientific">Bacillus wiedmannii</name>
    <dbReference type="NCBI Taxonomy" id="1890302"/>
    <lineage>
        <taxon>Bacteria</taxon>
        <taxon>Bacillati</taxon>
        <taxon>Bacillota</taxon>
        <taxon>Bacilli</taxon>
        <taxon>Bacillales</taxon>
        <taxon>Bacillaceae</taxon>
        <taxon>Bacillus</taxon>
        <taxon>Bacillus cereus group</taxon>
    </lineage>
</organism>
<name>A0A4U2MR57_9BACI</name>
<dbReference type="InterPro" id="IPR051172">
    <property type="entry name" value="Chlamydia_OmcB"/>
</dbReference>
<dbReference type="Proteomes" id="UP000306037">
    <property type="component" value="Unassembled WGS sequence"/>
</dbReference>
<protein>
    <recommendedName>
        <fullName evidence="3">Isopeptide-forming domain-containing fimbrial protein</fullName>
    </recommendedName>
</protein>